<reference evidence="1 2" key="1">
    <citation type="journal article" date="2012" name="PLoS Pathog.">
        <title>Diverse lifestyles and strategies of plant pathogenesis encoded in the genomes of eighteen Dothideomycetes fungi.</title>
        <authorList>
            <person name="Ohm R.A."/>
            <person name="Feau N."/>
            <person name="Henrissat B."/>
            <person name="Schoch C.L."/>
            <person name="Horwitz B.A."/>
            <person name="Barry K.W."/>
            <person name="Condon B.J."/>
            <person name="Copeland A.C."/>
            <person name="Dhillon B."/>
            <person name="Glaser F."/>
            <person name="Hesse C.N."/>
            <person name="Kosti I."/>
            <person name="LaButti K."/>
            <person name="Lindquist E.A."/>
            <person name="Lucas S."/>
            <person name="Salamov A.A."/>
            <person name="Bradshaw R.E."/>
            <person name="Ciuffetti L."/>
            <person name="Hamelin R.C."/>
            <person name="Kema G.H.J."/>
            <person name="Lawrence C."/>
            <person name="Scott J.A."/>
            <person name="Spatafora J.W."/>
            <person name="Turgeon B.G."/>
            <person name="de Wit P.J.G.M."/>
            <person name="Zhong S."/>
            <person name="Goodwin S.B."/>
            <person name="Grigoriev I.V."/>
        </authorList>
    </citation>
    <scope>NUCLEOTIDE SEQUENCE [LARGE SCALE GENOMIC DNA]</scope>
    <source>
        <strain evidence="2">C5 / ATCC 48332 / race O</strain>
    </source>
</reference>
<dbReference type="Proteomes" id="UP000016936">
    <property type="component" value="Unassembled WGS sequence"/>
</dbReference>
<dbReference type="EMBL" id="KB445572">
    <property type="protein sequence ID" value="EMD94082.1"/>
    <property type="molecule type" value="Genomic_DNA"/>
</dbReference>
<reference evidence="2" key="2">
    <citation type="journal article" date="2013" name="PLoS Genet.">
        <title>Comparative genome structure, secondary metabolite, and effector coding capacity across Cochliobolus pathogens.</title>
        <authorList>
            <person name="Condon B.J."/>
            <person name="Leng Y."/>
            <person name="Wu D."/>
            <person name="Bushley K.E."/>
            <person name="Ohm R.A."/>
            <person name="Otillar R."/>
            <person name="Martin J."/>
            <person name="Schackwitz W."/>
            <person name="Grimwood J."/>
            <person name="MohdZainudin N."/>
            <person name="Xue C."/>
            <person name="Wang R."/>
            <person name="Manning V.A."/>
            <person name="Dhillon B."/>
            <person name="Tu Z.J."/>
            <person name="Steffenson B.J."/>
            <person name="Salamov A."/>
            <person name="Sun H."/>
            <person name="Lowry S."/>
            <person name="LaButti K."/>
            <person name="Han J."/>
            <person name="Copeland A."/>
            <person name="Lindquist E."/>
            <person name="Barry K."/>
            <person name="Schmutz J."/>
            <person name="Baker S.E."/>
            <person name="Ciuffetti L.M."/>
            <person name="Grigoriev I.V."/>
            <person name="Zhong S."/>
            <person name="Turgeon B.G."/>
        </authorList>
    </citation>
    <scope>NUCLEOTIDE SEQUENCE [LARGE SCALE GENOMIC DNA]</scope>
    <source>
        <strain evidence="2">C5 / ATCC 48332 / race O</strain>
    </source>
</reference>
<protein>
    <submittedName>
        <fullName evidence="1">Uncharacterized protein</fullName>
    </submittedName>
</protein>
<keyword evidence="2" id="KW-1185">Reference proteome</keyword>
<organism evidence="1 2">
    <name type="scientific">Cochliobolus heterostrophus (strain C5 / ATCC 48332 / race O)</name>
    <name type="common">Southern corn leaf blight fungus</name>
    <name type="synonym">Bipolaris maydis</name>
    <dbReference type="NCBI Taxonomy" id="701091"/>
    <lineage>
        <taxon>Eukaryota</taxon>
        <taxon>Fungi</taxon>
        <taxon>Dikarya</taxon>
        <taxon>Ascomycota</taxon>
        <taxon>Pezizomycotina</taxon>
        <taxon>Dothideomycetes</taxon>
        <taxon>Pleosporomycetidae</taxon>
        <taxon>Pleosporales</taxon>
        <taxon>Pleosporineae</taxon>
        <taxon>Pleosporaceae</taxon>
        <taxon>Bipolaris</taxon>
    </lineage>
</organism>
<dbReference type="AlphaFoldDB" id="M2V287"/>
<evidence type="ECO:0000313" key="2">
    <source>
        <dbReference type="Proteomes" id="UP000016936"/>
    </source>
</evidence>
<proteinExistence type="predicted"/>
<accession>M2V287</accession>
<dbReference type="HOGENOM" id="CLU_2454380_0_0_1"/>
<name>M2V287_COCH5</name>
<sequence length="89" mass="10188">MSFATSTHPGVSADVRTMERQLLDMLATLTCCRISSYFVLVSDFQMKISNNNPNDFLTTRDFGCQRNPMTTWRWQTLPLSSYQTCSYGT</sequence>
<dbReference type="OrthoDB" id="10279971at2759"/>
<gene>
    <name evidence="1" type="ORF">COCHEDRAFT_1153389</name>
</gene>
<evidence type="ECO:0000313" key="1">
    <source>
        <dbReference type="EMBL" id="EMD94082.1"/>
    </source>
</evidence>